<evidence type="ECO:0000256" key="9">
    <source>
        <dbReference type="ARBA" id="ARBA00023180"/>
    </source>
</evidence>
<comment type="similarity">
    <text evidence="2 11">Belongs to the KAR5 family.</text>
</comment>
<keyword evidence="7 11" id="KW-1133">Transmembrane helix</keyword>
<proteinExistence type="inferred from homology"/>
<evidence type="ECO:0000256" key="5">
    <source>
        <dbReference type="ARBA" id="ARBA00022729"/>
    </source>
</evidence>
<dbReference type="GO" id="GO:0005789">
    <property type="term" value="C:endoplasmic reticulum membrane"/>
    <property type="evidence" value="ECO:0007669"/>
    <property type="project" value="UniProtKB-SubCell"/>
</dbReference>
<comment type="caution">
    <text evidence="12">The sequence shown here is derived from an EMBL/GenBank/DDBJ whole genome shotgun (WGS) entry which is preliminary data.</text>
</comment>
<dbReference type="EMBL" id="JAACJP010000014">
    <property type="protein sequence ID" value="KAF5380050.1"/>
    <property type="molecule type" value="Genomic_DNA"/>
</dbReference>
<comment type="subcellular location">
    <subcellularLocation>
        <location evidence="11">Endoplasmic reticulum membrane</location>
    </subcellularLocation>
    <subcellularLocation>
        <location evidence="11">Nucleus membrane</location>
    </subcellularLocation>
</comment>
<keyword evidence="6 11" id="KW-0256">Endoplasmic reticulum</keyword>
<dbReference type="Proteomes" id="UP000565441">
    <property type="component" value="Unassembled WGS sequence"/>
</dbReference>
<keyword evidence="9" id="KW-0325">Glycoprotein</keyword>
<evidence type="ECO:0000256" key="4">
    <source>
        <dbReference type="ARBA" id="ARBA00022692"/>
    </source>
</evidence>
<accession>A0A8H5HB99</accession>
<keyword evidence="4 11" id="KW-0812">Transmembrane</keyword>
<keyword evidence="10 11" id="KW-0539">Nucleus</keyword>
<evidence type="ECO:0000256" key="2">
    <source>
        <dbReference type="ARBA" id="ARBA00010473"/>
    </source>
</evidence>
<evidence type="ECO:0000256" key="10">
    <source>
        <dbReference type="ARBA" id="ARBA00023242"/>
    </source>
</evidence>
<dbReference type="GO" id="GO:0031965">
    <property type="term" value="C:nuclear membrane"/>
    <property type="evidence" value="ECO:0007669"/>
    <property type="project" value="UniProtKB-SubCell"/>
</dbReference>
<keyword evidence="3 11" id="KW-0415">Karyogamy</keyword>
<evidence type="ECO:0000313" key="12">
    <source>
        <dbReference type="EMBL" id="KAF5380050.1"/>
    </source>
</evidence>
<evidence type="ECO:0000256" key="11">
    <source>
        <dbReference type="RuleBase" id="RU368082"/>
    </source>
</evidence>
<gene>
    <name evidence="12" type="ORF">D9615_006138</name>
</gene>
<dbReference type="PANTHER" id="PTHR28012">
    <property type="entry name" value="NUCLEAR FUSION PROTEIN KAR5"/>
    <property type="match status" value="1"/>
</dbReference>
<comment type="function">
    <text evidence="1 11">Required for nuclear membrane fusion during karyogamy.</text>
</comment>
<evidence type="ECO:0000256" key="7">
    <source>
        <dbReference type="ARBA" id="ARBA00022989"/>
    </source>
</evidence>
<keyword evidence="8 11" id="KW-0472">Membrane</keyword>
<dbReference type="GO" id="GO:0000742">
    <property type="term" value="P:karyogamy involved in conjugation with cellular fusion"/>
    <property type="evidence" value="ECO:0007669"/>
    <property type="project" value="UniProtKB-UniRule"/>
</dbReference>
<organism evidence="12 13">
    <name type="scientific">Tricholomella constricta</name>
    <dbReference type="NCBI Taxonomy" id="117010"/>
    <lineage>
        <taxon>Eukaryota</taxon>
        <taxon>Fungi</taxon>
        <taxon>Dikarya</taxon>
        <taxon>Basidiomycota</taxon>
        <taxon>Agaricomycotina</taxon>
        <taxon>Agaricomycetes</taxon>
        <taxon>Agaricomycetidae</taxon>
        <taxon>Agaricales</taxon>
        <taxon>Tricholomatineae</taxon>
        <taxon>Lyophyllaceae</taxon>
        <taxon>Tricholomella</taxon>
    </lineage>
</organism>
<protein>
    <recommendedName>
        <fullName evidence="14">Karyogamy protein 5</fullName>
    </recommendedName>
</protein>
<evidence type="ECO:0000256" key="8">
    <source>
        <dbReference type="ARBA" id="ARBA00023136"/>
    </source>
</evidence>
<name>A0A8H5HB99_9AGAR</name>
<dbReference type="OrthoDB" id="5311848at2759"/>
<dbReference type="GO" id="GO:0048288">
    <property type="term" value="P:nuclear membrane fusion involved in karyogamy"/>
    <property type="evidence" value="ECO:0007669"/>
    <property type="project" value="UniProtKB-UniRule"/>
</dbReference>
<feature type="transmembrane region" description="Helical" evidence="11">
    <location>
        <begin position="20"/>
        <end position="38"/>
    </location>
</feature>
<evidence type="ECO:0008006" key="14">
    <source>
        <dbReference type="Google" id="ProtNLM"/>
    </source>
</evidence>
<evidence type="ECO:0000256" key="1">
    <source>
        <dbReference type="ARBA" id="ARBA00003389"/>
    </source>
</evidence>
<feature type="transmembrane region" description="Helical" evidence="11">
    <location>
        <begin position="462"/>
        <end position="491"/>
    </location>
</feature>
<dbReference type="PANTHER" id="PTHR28012:SF1">
    <property type="entry name" value="NUCLEAR FUSION PROTEIN KAR5"/>
    <property type="match status" value="1"/>
</dbReference>
<dbReference type="AlphaFoldDB" id="A0A8H5HB99"/>
<evidence type="ECO:0000313" key="13">
    <source>
        <dbReference type="Proteomes" id="UP000565441"/>
    </source>
</evidence>
<keyword evidence="5 11" id="KW-0732">Signal</keyword>
<dbReference type="Pfam" id="PF04163">
    <property type="entry name" value="Tht1"/>
    <property type="match status" value="1"/>
</dbReference>
<dbReference type="InterPro" id="IPR007292">
    <property type="entry name" value="Nuclear_fusion_Kar5"/>
</dbReference>
<sequence length="553" mass="62617">MTTLLTTNATDFTATLLMRVLTFILFFQLTPCCWAAFWSRDLKKATNPSQLALSVNGATDAVLTAEEIDALQLNREALDGYARRPDCFRTAAGLIRSHCAQLDMHENERVNAAISMTLCELATAKHHSIPLECVPFSLNSDFLQTSPRQGECVDALSRSAQFWSSYSGYLREVPQLCFAFRRWHDIDTARDIYRNATLDQATFLRHLMARGKAAELNHRSWENRLTELQKAVSYIHLATSSIDSSLSHFNIRLIASFDEALHMFRDAVSDHQTQEEQRELGLVLKTSRALENLYQHHAEELRAMVPSLETSLIKHTDIILANFNAETQTSLDITNQIQERWVSFESGIESLTQSIILLSATASEVAHNFEGSIRQAQILNQTQFEASLSATHLMATLSNLTTTTHAELAKINNASDALIQRTFLYAESSKSSWIIWSFMRVFGTILRVDATSLEYISHLTTFRIFLFALKLASAFLRSIFSGLMTMCILVLSLRRYLAPSLAISDLPPSTPMQPSFYQYHPSATFTRESRLPRRLLYGPRVSRIPERLCRPMQ</sequence>
<evidence type="ECO:0000256" key="3">
    <source>
        <dbReference type="ARBA" id="ARBA00022459"/>
    </source>
</evidence>
<keyword evidence="13" id="KW-1185">Reference proteome</keyword>
<reference evidence="12 13" key="1">
    <citation type="journal article" date="2020" name="ISME J.">
        <title>Uncovering the hidden diversity of litter-decomposition mechanisms in mushroom-forming fungi.</title>
        <authorList>
            <person name="Floudas D."/>
            <person name="Bentzer J."/>
            <person name="Ahren D."/>
            <person name="Johansson T."/>
            <person name="Persson P."/>
            <person name="Tunlid A."/>
        </authorList>
    </citation>
    <scope>NUCLEOTIDE SEQUENCE [LARGE SCALE GENOMIC DNA]</scope>
    <source>
        <strain evidence="12 13">CBS 661.87</strain>
    </source>
</reference>
<evidence type="ECO:0000256" key="6">
    <source>
        <dbReference type="ARBA" id="ARBA00022824"/>
    </source>
</evidence>